<accession>A0A0X8FAD9</accession>
<dbReference type="PROSITE" id="PS51257">
    <property type="entry name" value="PROKAR_LIPOPROTEIN"/>
    <property type="match status" value="1"/>
</dbReference>
<evidence type="ECO:0000313" key="4">
    <source>
        <dbReference type="EMBL" id="AMB93704.1"/>
    </source>
</evidence>
<evidence type="ECO:0000313" key="5">
    <source>
        <dbReference type="EMBL" id="PKZ21566.1"/>
    </source>
</evidence>
<dbReference type="GeneID" id="92902943"/>
<dbReference type="InterPro" id="IPR046254">
    <property type="entry name" value="DUF6287"/>
</dbReference>
<dbReference type="KEGG" id="asan:AWM72_02530"/>
<feature type="region of interest" description="Disordered" evidence="1">
    <location>
        <begin position="24"/>
        <end position="71"/>
    </location>
</feature>
<evidence type="ECO:0000256" key="2">
    <source>
        <dbReference type="SAM" id="SignalP"/>
    </source>
</evidence>
<feature type="signal peptide" evidence="2">
    <location>
        <begin position="1"/>
        <end position="18"/>
    </location>
</feature>
<dbReference type="Proteomes" id="UP000069912">
    <property type="component" value="Chromosome"/>
</dbReference>
<dbReference type="RefSeq" id="WP_067972677.1">
    <property type="nucleotide sequence ID" value="NZ_CAJHKM010000004.1"/>
</dbReference>
<dbReference type="EMBL" id="CP014160">
    <property type="protein sequence ID" value="AMB93704.1"/>
    <property type="molecule type" value="Genomic_DNA"/>
</dbReference>
<dbReference type="EMBL" id="PKGY01000003">
    <property type="protein sequence ID" value="PKZ21566.1"/>
    <property type="molecule type" value="Genomic_DNA"/>
</dbReference>
<organism evidence="4 6">
    <name type="scientific">Aerococcus sanguinicola</name>
    <dbReference type="NCBI Taxonomy" id="119206"/>
    <lineage>
        <taxon>Bacteria</taxon>
        <taxon>Bacillati</taxon>
        <taxon>Bacillota</taxon>
        <taxon>Bacilli</taxon>
        <taxon>Lactobacillales</taxon>
        <taxon>Aerococcaceae</taxon>
        <taxon>Aerococcus</taxon>
    </lineage>
</organism>
<keyword evidence="2" id="KW-0732">Signal</keyword>
<evidence type="ECO:0000256" key="1">
    <source>
        <dbReference type="SAM" id="MobiDB-lite"/>
    </source>
</evidence>
<evidence type="ECO:0000313" key="6">
    <source>
        <dbReference type="Proteomes" id="UP000069912"/>
    </source>
</evidence>
<reference evidence="4 6" key="1">
    <citation type="journal article" date="2016" name="Genome Announc.">
        <title>Complete Genome Sequences of Aerococcus christensenii CCUG 28831T, Aerococcus sanguinicola CCUG 43001T, Aerococcus urinae CCUG 36881T, Aerococcus urinaeequi CCUG 28094T, Aerococcus urinaehominis CCUG 42038 BT, and Aerococcus viridans CCUG 4311T.</title>
        <authorList>
            <person name="Carkaci D."/>
            <person name="Dargis R."/>
            <person name="Nielsen X.C."/>
            <person name="Skovgaard O."/>
            <person name="Fuursted K."/>
            <person name="Christensen J.J."/>
        </authorList>
    </citation>
    <scope>NUCLEOTIDE SEQUENCE [LARGE SCALE GENOMIC DNA]</scope>
    <source>
        <strain evidence="4 6">CCUG43001</strain>
    </source>
</reference>
<feature type="compositionally biased region" description="Low complexity" evidence="1">
    <location>
        <begin position="24"/>
        <end position="68"/>
    </location>
</feature>
<reference evidence="5 7" key="3">
    <citation type="submission" date="2017-12" db="EMBL/GenBank/DDBJ databases">
        <title>Phylogenetic diversity of female urinary microbiome.</title>
        <authorList>
            <person name="Thomas-White K."/>
            <person name="Wolfe A.J."/>
        </authorList>
    </citation>
    <scope>NUCLEOTIDE SEQUENCE [LARGE SCALE GENOMIC DNA]</scope>
    <source>
        <strain evidence="5 7">UMB0139</strain>
    </source>
</reference>
<keyword evidence="6" id="KW-1185">Reference proteome</keyword>
<evidence type="ECO:0000313" key="7">
    <source>
        <dbReference type="Proteomes" id="UP000234239"/>
    </source>
</evidence>
<dbReference type="OrthoDB" id="2136578at2"/>
<feature type="domain" description="DUF6287" evidence="3">
    <location>
        <begin position="240"/>
        <end position="271"/>
    </location>
</feature>
<feature type="chain" id="PRO_5038292103" description="DUF6287 domain-containing protein" evidence="2">
    <location>
        <begin position="19"/>
        <end position="357"/>
    </location>
</feature>
<proteinExistence type="predicted"/>
<dbReference type="Proteomes" id="UP000234239">
    <property type="component" value="Unassembled WGS sequence"/>
</dbReference>
<dbReference type="Pfam" id="PF19804">
    <property type="entry name" value="DUF6287"/>
    <property type="match status" value="1"/>
</dbReference>
<dbReference type="AlphaFoldDB" id="A0A0X8FAD9"/>
<sequence>MKKFSQWALVLSTGLVLAACQNTTKQSTNNQSSSEPASEKVSSTASSSNSQEASTASSSQQTSSKSEAPAVKPEVDNMIAYGLTLQELAQAEENRPDYFVFYDIDGNGVDELLTATDYDGKLQYSDLYYLKGGQEPTLLARNYAASAGGLRQASDIFQDGTVLDSYHYSAHGEGEAQILRINPETLTEEVVEEGTYSVGDISTLDDFAGGRTPIDYDQLDWQRIDQVVLAESADQADAASSFDMSAILEGDYSSLVGTWQDGNGTTFEFTPEDIVYGDLTIYNSEAMSDGTVRLGIGPKSESIAAGALLIVIPAGHTPNGQSKIPDTYDGSDMSQDRLWAGQSLDFRDPNAFFYKVD</sequence>
<reference evidence="6" key="2">
    <citation type="submission" date="2016-01" db="EMBL/GenBank/DDBJ databases">
        <title>Six Aerococcus type strain genome sequencing and assembly using PacBio and Illumina Hiseq.</title>
        <authorList>
            <person name="Carkaci D."/>
            <person name="Dargis R."/>
            <person name="Nielsen X.C."/>
            <person name="Skovgaard O."/>
            <person name="Fuursted K."/>
            <person name="Christensen J.J."/>
        </authorList>
    </citation>
    <scope>NUCLEOTIDE SEQUENCE [LARGE SCALE GENOMIC DNA]</scope>
    <source>
        <strain evidence="6">CCUG43001</strain>
    </source>
</reference>
<protein>
    <recommendedName>
        <fullName evidence="3">DUF6287 domain-containing protein</fullName>
    </recommendedName>
</protein>
<evidence type="ECO:0000259" key="3">
    <source>
        <dbReference type="Pfam" id="PF19804"/>
    </source>
</evidence>
<gene>
    <name evidence="4" type="ORF">AWM72_02530</name>
    <name evidence="5" type="ORF">CYJ28_06565</name>
</gene>
<name>A0A0X8FAD9_9LACT</name>